<dbReference type="OrthoDB" id="67965at2759"/>
<dbReference type="PANTHER" id="PTHR32251">
    <property type="entry name" value="3-OXO-5-ALPHA-STEROID 4-DEHYDROGENASE"/>
    <property type="match status" value="1"/>
</dbReference>
<reference evidence="2" key="1">
    <citation type="submission" date="2022-11" db="EMBL/GenBank/DDBJ databases">
        <authorList>
            <person name="Petersen C."/>
        </authorList>
    </citation>
    <scope>NUCLEOTIDE SEQUENCE</scope>
    <source>
        <strain evidence="2">IBT 22155</strain>
    </source>
</reference>
<feature type="transmembrane region" description="Helical" evidence="1">
    <location>
        <begin position="315"/>
        <end position="333"/>
    </location>
</feature>
<evidence type="ECO:0000256" key="1">
    <source>
        <dbReference type="SAM" id="Phobius"/>
    </source>
</evidence>
<dbReference type="Proteomes" id="UP001149079">
    <property type="component" value="Unassembled WGS sequence"/>
</dbReference>
<name>A0A9W9KY54_9EURO</name>
<keyword evidence="1" id="KW-0812">Transmembrane</keyword>
<accession>A0A9W9KY54</accession>
<dbReference type="GO" id="GO:0016020">
    <property type="term" value="C:membrane"/>
    <property type="evidence" value="ECO:0007669"/>
    <property type="project" value="TreeGrafter"/>
</dbReference>
<dbReference type="Gene3D" id="1.20.120.1630">
    <property type="match status" value="1"/>
</dbReference>
<reference evidence="2" key="2">
    <citation type="journal article" date="2023" name="IMA Fungus">
        <title>Comparative genomic study of the Penicillium genus elucidates a diverse pangenome and 15 lateral gene transfer events.</title>
        <authorList>
            <person name="Petersen C."/>
            <person name="Sorensen T."/>
            <person name="Nielsen M.R."/>
            <person name="Sondergaard T.E."/>
            <person name="Sorensen J.L."/>
            <person name="Fitzpatrick D.A."/>
            <person name="Frisvad J.C."/>
            <person name="Nielsen K.L."/>
        </authorList>
    </citation>
    <scope>NUCLEOTIDE SEQUENCE</scope>
    <source>
        <strain evidence="2">IBT 22155</strain>
    </source>
</reference>
<sequence length="343" mass="37943">MAFFIPPSALQNQATSSLHSPPLQNKMTTSDVGIFKSTLLPSLGIYSTLSLATYLAAEATDRVELKDWLWPSCQVLNAWWTAIGQPIHKHNTSLGTAWDALPWTERVLLSCVTIWGTRLFARIAARSLVRGKDDSRYEAAKKEPGFWKGALMKLFLPEAAILSVISLPFTVPFTVGGAGLALEENVVNVVRAVGVAVFGMGFAMEVIADTQLGLHRQERTDLCRHGIWGVVRHPNYLGDTLVHCSFALLNMAGSFSPVVLLGPLANYLFLRGMGGDKQTEASQEERYKSDDPHKYEQLQQWRKEKNSFWPAMRDLVNPWALAVAGCGFIAVVIEEGFRGAYDM</sequence>
<keyword evidence="3" id="KW-1185">Reference proteome</keyword>
<dbReference type="Pfam" id="PF06966">
    <property type="entry name" value="DUF1295"/>
    <property type="match status" value="1"/>
</dbReference>
<evidence type="ECO:0008006" key="4">
    <source>
        <dbReference type="Google" id="ProtNLM"/>
    </source>
</evidence>
<keyword evidence="1" id="KW-0472">Membrane</keyword>
<dbReference type="GeneID" id="81408682"/>
<evidence type="ECO:0000313" key="3">
    <source>
        <dbReference type="Proteomes" id="UP001149079"/>
    </source>
</evidence>
<protein>
    <recommendedName>
        <fullName evidence="4">Steroid 5-alpha reductase C-terminal domain-containing protein</fullName>
    </recommendedName>
</protein>
<feature type="transmembrane region" description="Helical" evidence="1">
    <location>
        <begin position="189"/>
        <end position="208"/>
    </location>
</feature>
<dbReference type="EMBL" id="JAPQKL010000006">
    <property type="protein sequence ID" value="KAJ5124943.1"/>
    <property type="molecule type" value="Genomic_DNA"/>
</dbReference>
<dbReference type="PANTHER" id="PTHR32251:SF15">
    <property type="entry name" value="3-OXO-5-ALPHA-STEROID 4-DEHYDROGENASE (DUF1295)"/>
    <property type="match status" value="1"/>
</dbReference>
<gene>
    <name evidence="2" type="ORF">N7515_008768</name>
</gene>
<dbReference type="InterPro" id="IPR010721">
    <property type="entry name" value="UstE-like"/>
</dbReference>
<dbReference type="AlphaFoldDB" id="A0A9W9KY54"/>
<keyword evidence="1" id="KW-1133">Transmembrane helix</keyword>
<proteinExistence type="predicted"/>
<evidence type="ECO:0000313" key="2">
    <source>
        <dbReference type="EMBL" id="KAJ5124943.1"/>
    </source>
</evidence>
<comment type="caution">
    <text evidence="2">The sequence shown here is derived from an EMBL/GenBank/DDBJ whole genome shotgun (WGS) entry which is preliminary data.</text>
</comment>
<organism evidence="2 3">
    <name type="scientific">Penicillium bovifimosum</name>
    <dbReference type="NCBI Taxonomy" id="126998"/>
    <lineage>
        <taxon>Eukaryota</taxon>
        <taxon>Fungi</taxon>
        <taxon>Dikarya</taxon>
        <taxon>Ascomycota</taxon>
        <taxon>Pezizomycotina</taxon>
        <taxon>Eurotiomycetes</taxon>
        <taxon>Eurotiomycetidae</taxon>
        <taxon>Eurotiales</taxon>
        <taxon>Aspergillaceae</taxon>
        <taxon>Penicillium</taxon>
    </lineage>
</organism>
<dbReference type="RefSeq" id="XP_056519342.1">
    <property type="nucleotide sequence ID" value="XM_056669512.1"/>
</dbReference>